<dbReference type="PANTHER" id="PTHR47799">
    <property type="entry name" value="OMEGA-AMIDASE YAFV"/>
    <property type="match status" value="1"/>
</dbReference>
<organism evidence="7 8">
    <name type="scientific">Flavobacterium subsaxonicum WB 4.1-42 = DSM 21790</name>
    <dbReference type="NCBI Taxonomy" id="1121898"/>
    <lineage>
        <taxon>Bacteria</taxon>
        <taxon>Pseudomonadati</taxon>
        <taxon>Bacteroidota</taxon>
        <taxon>Flavobacteriia</taxon>
        <taxon>Flavobacteriales</taxon>
        <taxon>Flavobacteriaceae</taxon>
        <taxon>Flavobacterium</taxon>
    </lineage>
</organism>
<protein>
    <recommendedName>
        <fullName evidence="5">Omega-amidase YafV</fullName>
        <ecNumber evidence="3">3.5.1.3</ecNumber>
    </recommendedName>
</protein>
<evidence type="ECO:0000256" key="4">
    <source>
        <dbReference type="ARBA" id="ARBA00052904"/>
    </source>
</evidence>
<accession>A0A0A2MGE7</accession>
<comment type="catalytic activity">
    <reaction evidence="4">
        <text>a monoamide of a dicarboxylate + H2O = a dicarboxylate + NH4(+)</text>
        <dbReference type="Rhea" id="RHEA:11716"/>
        <dbReference type="ChEBI" id="CHEBI:15377"/>
        <dbReference type="ChEBI" id="CHEBI:28938"/>
        <dbReference type="ChEBI" id="CHEBI:28965"/>
        <dbReference type="ChEBI" id="CHEBI:77450"/>
        <dbReference type="EC" id="3.5.1.3"/>
    </reaction>
</comment>
<dbReference type="NCBIfam" id="NF007757">
    <property type="entry name" value="PRK10438.1"/>
    <property type="match status" value="1"/>
</dbReference>
<evidence type="ECO:0000256" key="2">
    <source>
        <dbReference type="ARBA" id="ARBA00022801"/>
    </source>
</evidence>
<proteinExistence type="inferred from homology"/>
<keyword evidence="2 7" id="KW-0378">Hydrolase</keyword>
<evidence type="ECO:0000256" key="5">
    <source>
        <dbReference type="ARBA" id="ARBA00072139"/>
    </source>
</evidence>
<dbReference type="InterPro" id="IPR003010">
    <property type="entry name" value="C-N_Hydrolase"/>
</dbReference>
<comment type="caution">
    <text evidence="7">The sequence shown here is derived from an EMBL/GenBank/DDBJ whole genome shotgun (WGS) entry which is preliminary data.</text>
</comment>
<dbReference type="GO" id="GO:0106008">
    <property type="term" value="F:2-oxoglutaramate amidase activity"/>
    <property type="evidence" value="ECO:0007669"/>
    <property type="project" value="TreeGrafter"/>
</dbReference>
<dbReference type="InterPro" id="IPR052737">
    <property type="entry name" value="Omega-amidase_YafV"/>
</dbReference>
<reference evidence="7 8" key="1">
    <citation type="submission" date="2013-09" db="EMBL/GenBank/DDBJ databases">
        <authorList>
            <person name="Zeng Z."/>
            <person name="Chen C."/>
        </authorList>
    </citation>
    <scope>NUCLEOTIDE SEQUENCE [LARGE SCALE GENOMIC DNA]</scope>
    <source>
        <strain evidence="7 8">WB 4.1-42</strain>
    </source>
</reference>
<evidence type="ECO:0000256" key="1">
    <source>
        <dbReference type="ARBA" id="ARBA00010613"/>
    </source>
</evidence>
<dbReference type="FunFam" id="3.60.110.10:FF:000004">
    <property type="entry name" value="Carbon-nitrogen hydrolase"/>
    <property type="match status" value="1"/>
</dbReference>
<feature type="domain" description="CN hydrolase" evidence="6">
    <location>
        <begin position="1"/>
        <end position="232"/>
    </location>
</feature>
<evidence type="ECO:0000313" key="7">
    <source>
        <dbReference type="EMBL" id="KGO91727.1"/>
    </source>
</evidence>
<dbReference type="eggNOG" id="COG0388">
    <property type="taxonomic scope" value="Bacteria"/>
</dbReference>
<keyword evidence="8" id="KW-1185">Reference proteome</keyword>
<evidence type="ECO:0000259" key="6">
    <source>
        <dbReference type="PROSITE" id="PS50263"/>
    </source>
</evidence>
<dbReference type="SUPFAM" id="SSF56317">
    <property type="entry name" value="Carbon-nitrogen hydrolase"/>
    <property type="match status" value="1"/>
</dbReference>
<dbReference type="PANTHER" id="PTHR47799:SF1">
    <property type="entry name" value="OMEGA-AMIDASE YAFV"/>
    <property type="match status" value="1"/>
</dbReference>
<evidence type="ECO:0000256" key="3">
    <source>
        <dbReference type="ARBA" id="ARBA00039118"/>
    </source>
</evidence>
<name>A0A0A2MGE7_9FLAO</name>
<dbReference type="STRING" id="1121898.GCA_000422725_03662"/>
<dbReference type="InterPro" id="IPR036526">
    <property type="entry name" value="C-N_Hydrolase_sf"/>
</dbReference>
<dbReference type="PROSITE" id="PS50263">
    <property type="entry name" value="CN_HYDROLASE"/>
    <property type="match status" value="1"/>
</dbReference>
<dbReference type="Proteomes" id="UP000030111">
    <property type="component" value="Unassembled WGS sequence"/>
</dbReference>
<comment type="similarity">
    <text evidence="1">Belongs to the carbon-nitrogen hydrolase superfamily. NIT1/NIT2 family.</text>
</comment>
<gene>
    <name evidence="7" type="ORF">Q766_15905</name>
</gene>
<dbReference type="EC" id="3.5.1.3" evidence="3"/>
<dbReference type="AlphaFoldDB" id="A0A0A2MGE7"/>
<dbReference type="RefSeq" id="WP_026989760.1">
    <property type="nucleotide sequence ID" value="NZ_AUGP01000002.1"/>
</dbReference>
<dbReference type="Pfam" id="PF00795">
    <property type="entry name" value="CN_hydrolase"/>
    <property type="match status" value="1"/>
</dbReference>
<dbReference type="CDD" id="cd07575">
    <property type="entry name" value="Xc-1258_like"/>
    <property type="match status" value="1"/>
</dbReference>
<evidence type="ECO:0000313" key="8">
    <source>
        <dbReference type="Proteomes" id="UP000030111"/>
    </source>
</evidence>
<sequence length="254" mass="28463">MKISLIQTSLAWEDAAANRDNFTTLIKNINGTTDLIVLPEMFATGFSMNPSAVAETMDGSTVTWMKQMAAANSCAITGSLVIEDDGNYYNRLLFVYPDGTYKTYDKRHLFTLAGEDKAYTAGTQKLIVEYKGWKICPLICYDLRFPVFARNVEEYDLMIYVANWPQVRTLAWDTLLRARAIENQAYTVGVNRVGIDGNGHSYTGHTQAVDALGSYILEPQQTEGVFTIELDKQATLDTRSKLAFLNDRDNFTLA</sequence>
<dbReference type="GO" id="GO:0050152">
    <property type="term" value="F:omega-amidase activity"/>
    <property type="evidence" value="ECO:0007669"/>
    <property type="project" value="UniProtKB-EC"/>
</dbReference>
<dbReference type="OrthoDB" id="9811121at2"/>
<dbReference type="Gene3D" id="3.60.110.10">
    <property type="entry name" value="Carbon-nitrogen hydrolase"/>
    <property type="match status" value="1"/>
</dbReference>
<dbReference type="EMBL" id="JRLY01000015">
    <property type="protein sequence ID" value="KGO91727.1"/>
    <property type="molecule type" value="Genomic_DNA"/>
</dbReference>